<feature type="region of interest" description="Disordered" evidence="1">
    <location>
        <begin position="106"/>
        <end position="126"/>
    </location>
</feature>
<reference evidence="4" key="1">
    <citation type="submission" date="2008-03" db="EMBL/GenBank/DDBJ databases">
        <title>Annotation of Ixodes scapularis.</title>
        <authorList>
            <consortium name="Ixodes scapularis Genome Project Consortium"/>
            <person name="Caler E."/>
            <person name="Hannick L.I."/>
            <person name="Bidwell S."/>
            <person name="Joardar V."/>
            <person name="Thiagarajan M."/>
            <person name="Amedeo P."/>
            <person name="Galinsky K.J."/>
            <person name="Schobel S."/>
            <person name="Inman J."/>
            <person name="Hostetler J."/>
            <person name="Miller J."/>
            <person name="Hammond M."/>
            <person name="Megy K."/>
            <person name="Lawson D."/>
            <person name="Kodira C."/>
            <person name="Sutton G."/>
            <person name="Meyer J."/>
            <person name="Hill C.A."/>
            <person name="Birren B."/>
            <person name="Nene V."/>
            <person name="Collins F."/>
            <person name="Alarcon-Chaidez F."/>
            <person name="Wikel S."/>
            <person name="Strausberg R."/>
        </authorList>
    </citation>
    <scope>NUCLEOTIDE SEQUENCE [LARGE SCALE GENOMIC DNA]</scope>
    <source>
        <strain evidence="4">Wikel</strain>
    </source>
</reference>
<dbReference type="VEuPathDB" id="VectorBase:ISCI021798"/>
<evidence type="ECO:0000313" key="3">
    <source>
        <dbReference type="EnsemblMetazoa" id="ISCW021798-PA"/>
    </source>
</evidence>
<evidence type="ECO:0000313" key="4">
    <source>
        <dbReference type="Proteomes" id="UP000001555"/>
    </source>
</evidence>
<feature type="compositionally biased region" description="Polar residues" evidence="1">
    <location>
        <begin position="55"/>
        <end position="66"/>
    </location>
</feature>
<protein>
    <submittedName>
        <fullName evidence="3">Uncharacterized protein</fullName>
    </submittedName>
</protein>
<accession>A0A1S4M050</accession>
<dbReference type="EMBL" id="ABJB010030397">
    <property type="status" value="NOT_ANNOTATED_CDS"/>
    <property type="molecule type" value="Genomic_DNA"/>
</dbReference>
<reference evidence="3" key="2">
    <citation type="submission" date="2020-05" db="UniProtKB">
        <authorList>
            <consortium name="EnsemblMetazoa"/>
        </authorList>
    </citation>
    <scope>IDENTIFICATION</scope>
    <source>
        <strain evidence="3">wikel</strain>
    </source>
</reference>
<dbReference type="AlphaFoldDB" id="A0A1S4M050"/>
<dbReference type="Proteomes" id="UP000001555">
    <property type="component" value="Unassembled WGS sequence"/>
</dbReference>
<dbReference type="EnsemblMetazoa" id="ISCW021798-RA">
    <property type="protein sequence ID" value="ISCW021798-PA"/>
    <property type="gene ID" value="ISCW021798"/>
</dbReference>
<keyword evidence="2" id="KW-0732">Signal</keyword>
<dbReference type="EMBL" id="ABJB010915412">
    <property type="status" value="NOT_ANNOTATED_CDS"/>
    <property type="molecule type" value="Genomic_DNA"/>
</dbReference>
<feature type="chain" id="PRO_5043893116" evidence="2">
    <location>
        <begin position="17"/>
        <end position="126"/>
    </location>
</feature>
<feature type="signal peptide" evidence="2">
    <location>
        <begin position="1"/>
        <end position="16"/>
    </location>
</feature>
<dbReference type="EMBL" id="ABJB010240954">
    <property type="status" value="NOT_ANNOTATED_CDS"/>
    <property type="molecule type" value="Genomic_DNA"/>
</dbReference>
<dbReference type="EMBL" id="ABJB011036418">
    <property type="status" value="NOT_ANNOTATED_CDS"/>
    <property type="molecule type" value="Genomic_DNA"/>
</dbReference>
<dbReference type="VEuPathDB" id="VectorBase:ISCW021798"/>
<proteinExistence type="predicted"/>
<name>A0A1S4M050_IXOSC</name>
<feature type="region of interest" description="Disordered" evidence="1">
    <location>
        <begin position="55"/>
        <end position="90"/>
    </location>
</feature>
<evidence type="ECO:0000256" key="1">
    <source>
        <dbReference type="SAM" id="MobiDB-lite"/>
    </source>
</evidence>
<evidence type="ECO:0000256" key="2">
    <source>
        <dbReference type="SAM" id="SignalP"/>
    </source>
</evidence>
<dbReference type="EMBL" id="ABJB011125729">
    <property type="status" value="NOT_ANNOTATED_CDS"/>
    <property type="molecule type" value="Genomic_DNA"/>
</dbReference>
<keyword evidence="4" id="KW-1185">Reference proteome</keyword>
<dbReference type="InParanoid" id="A0A1S4M050"/>
<organism evidence="3 4">
    <name type="scientific">Ixodes scapularis</name>
    <name type="common">Black-legged tick</name>
    <name type="synonym">Deer tick</name>
    <dbReference type="NCBI Taxonomy" id="6945"/>
    <lineage>
        <taxon>Eukaryota</taxon>
        <taxon>Metazoa</taxon>
        <taxon>Ecdysozoa</taxon>
        <taxon>Arthropoda</taxon>
        <taxon>Chelicerata</taxon>
        <taxon>Arachnida</taxon>
        <taxon>Acari</taxon>
        <taxon>Parasitiformes</taxon>
        <taxon>Ixodida</taxon>
        <taxon>Ixodoidea</taxon>
        <taxon>Ixodidae</taxon>
        <taxon>Ixodinae</taxon>
        <taxon>Ixodes</taxon>
    </lineage>
</organism>
<sequence length="126" mass="13117">SRDAACVCSDAGGVLALRWLLAAGALSGCALLAKEQGISVLPLCMALRVRTLARTTSGTLRSPQRQHNVRKQRVQIHGSPTNPASGLPGEYPAIGGGCRSELTVESRGFDPRSISSRPLDPGSNPA</sequence>